<dbReference type="PANTHER" id="PTHR34135:SF2">
    <property type="entry name" value="LYSOZYME"/>
    <property type="match status" value="1"/>
</dbReference>
<dbReference type="GO" id="GO:0016998">
    <property type="term" value="P:cell wall macromolecule catabolic process"/>
    <property type="evidence" value="ECO:0007669"/>
    <property type="project" value="InterPro"/>
</dbReference>
<dbReference type="RefSeq" id="WP_072703730.1">
    <property type="nucleotide sequence ID" value="NZ_FRDH01000008.1"/>
</dbReference>
<dbReference type="SUPFAM" id="SSF51445">
    <property type="entry name" value="(Trans)glycosidases"/>
    <property type="match status" value="1"/>
</dbReference>
<dbReference type="Gene3D" id="3.20.20.80">
    <property type="entry name" value="Glycosidases"/>
    <property type="match status" value="1"/>
</dbReference>
<organism evidence="2 3">
    <name type="scientific">Butyrivibrio hungatei DSM 14810</name>
    <dbReference type="NCBI Taxonomy" id="1121132"/>
    <lineage>
        <taxon>Bacteria</taxon>
        <taxon>Bacillati</taxon>
        <taxon>Bacillota</taxon>
        <taxon>Clostridia</taxon>
        <taxon>Lachnospirales</taxon>
        <taxon>Lachnospiraceae</taxon>
        <taxon>Butyrivibrio</taxon>
    </lineage>
</organism>
<dbReference type="InterPro" id="IPR017853">
    <property type="entry name" value="GH"/>
</dbReference>
<reference evidence="2 3" key="1">
    <citation type="submission" date="2016-12" db="EMBL/GenBank/DDBJ databases">
        <authorList>
            <person name="Song W.-J."/>
            <person name="Kurnit D.M."/>
        </authorList>
    </citation>
    <scope>NUCLEOTIDE SEQUENCE [LARGE SCALE GENOMIC DNA]</scope>
    <source>
        <strain evidence="2 3">DSM 14810</strain>
    </source>
</reference>
<gene>
    <name evidence="2" type="ORF">SAMN02745247_02072</name>
</gene>
<dbReference type="InterPro" id="IPR002053">
    <property type="entry name" value="Glyco_hydro_25"/>
</dbReference>
<sequence length="259" mass="29548">MSEVFGIDVSHYQLDIDWKKVKADGKRFAILKCQYEAQSHRKDEYFEANYLGCAQNGIMRGVYIFIGSKSIADPVHDAKCLLAHLNGRKLEYGIWLDLEADALRKVGKAKITWLVHVYANIFQAAGYYVGIYCNKDWYYNVLDGKGLSRDYDFWIARYPSADKGAYNFSSSLKPRGYAVAWQYSSKGKVAGIKGNVDMDVDFDGVIQLNTPMKKTEKQIAQEVLENRWGTANTFPTRKELIEASEYNYESIRALVNSMC</sequence>
<dbReference type="PROSITE" id="PS51904">
    <property type="entry name" value="GLYCOSYL_HYDROL_F25_2"/>
    <property type="match status" value="1"/>
</dbReference>
<accession>A0A1M7SM93</accession>
<name>A0A1M7SM93_9FIRM</name>
<evidence type="ECO:0000313" key="3">
    <source>
        <dbReference type="Proteomes" id="UP000184097"/>
    </source>
</evidence>
<dbReference type="GO" id="GO:0016052">
    <property type="term" value="P:carbohydrate catabolic process"/>
    <property type="evidence" value="ECO:0007669"/>
    <property type="project" value="TreeGrafter"/>
</dbReference>
<protein>
    <submittedName>
        <fullName evidence="2">Lyzozyme M1 (1,4-beta-N-acetylmuramidase), GH25 family</fullName>
    </submittedName>
</protein>
<dbReference type="AlphaFoldDB" id="A0A1M7SM93"/>
<evidence type="ECO:0000256" key="1">
    <source>
        <dbReference type="ARBA" id="ARBA00010646"/>
    </source>
</evidence>
<dbReference type="GO" id="GO:0003796">
    <property type="term" value="F:lysozyme activity"/>
    <property type="evidence" value="ECO:0007669"/>
    <property type="project" value="InterPro"/>
</dbReference>
<dbReference type="PANTHER" id="PTHR34135">
    <property type="entry name" value="LYSOZYME"/>
    <property type="match status" value="1"/>
</dbReference>
<dbReference type="GO" id="GO:0009253">
    <property type="term" value="P:peptidoglycan catabolic process"/>
    <property type="evidence" value="ECO:0007669"/>
    <property type="project" value="InterPro"/>
</dbReference>
<dbReference type="Pfam" id="PF01183">
    <property type="entry name" value="Glyco_hydro_25"/>
    <property type="match status" value="1"/>
</dbReference>
<comment type="similarity">
    <text evidence="1">Belongs to the glycosyl hydrolase 25 family.</text>
</comment>
<dbReference type="EMBL" id="FRDH01000008">
    <property type="protein sequence ID" value="SHN59592.1"/>
    <property type="molecule type" value="Genomic_DNA"/>
</dbReference>
<proteinExistence type="inferred from homology"/>
<dbReference type="Proteomes" id="UP000184097">
    <property type="component" value="Unassembled WGS sequence"/>
</dbReference>
<evidence type="ECO:0000313" key="2">
    <source>
        <dbReference type="EMBL" id="SHN59592.1"/>
    </source>
</evidence>